<feature type="domain" description="Metallo-beta-lactamase" evidence="5">
    <location>
        <begin position="12"/>
        <end position="192"/>
    </location>
</feature>
<gene>
    <name evidence="6" type="ORF">CWS20_11075</name>
</gene>
<proteinExistence type="predicted"/>
<dbReference type="SMART" id="SM00849">
    <property type="entry name" value="Lactamase_B"/>
    <property type="match status" value="1"/>
</dbReference>
<dbReference type="EMBL" id="PISD01000021">
    <property type="protein sequence ID" value="PKG28888.1"/>
    <property type="molecule type" value="Genomic_DNA"/>
</dbReference>
<dbReference type="InterPro" id="IPR036866">
    <property type="entry name" value="RibonucZ/Hydroxyglut_hydro"/>
</dbReference>
<name>A0A2N0ZH99_9BACI</name>
<evidence type="ECO:0000256" key="4">
    <source>
        <dbReference type="ARBA" id="ARBA00022833"/>
    </source>
</evidence>
<dbReference type="CDD" id="cd06262">
    <property type="entry name" value="metallo-hydrolase-like_MBL-fold"/>
    <property type="match status" value="1"/>
</dbReference>
<dbReference type="Proteomes" id="UP000233343">
    <property type="component" value="Unassembled WGS sequence"/>
</dbReference>
<evidence type="ECO:0000259" key="5">
    <source>
        <dbReference type="SMART" id="SM00849"/>
    </source>
</evidence>
<keyword evidence="3" id="KW-0378">Hydrolase</keyword>
<evidence type="ECO:0000256" key="1">
    <source>
        <dbReference type="ARBA" id="ARBA00001947"/>
    </source>
</evidence>
<keyword evidence="4" id="KW-0862">Zinc</keyword>
<evidence type="ECO:0000313" key="6">
    <source>
        <dbReference type="EMBL" id="PKG28888.1"/>
    </source>
</evidence>
<evidence type="ECO:0000256" key="2">
    <source>
        <dbReference type="ARBA" id="ARBA00022723"/>
    </source>
</evidence>
<dbReference type="AlphaFoldDB" id="A0A2N0ZH99"/>
<keyword evidence="7" id="KW-1185">Reference proteome</keyword>
<dbReference type="Gene3D" id="3.60.15.10">
    <property type="entry name" value="Ribonuclease Z/Hydroxyacylglutathione hydrolase-like"/>
    <property type="match status" value="1"/>
</dbReference>
<sequence>MKYAQIPLGPLQTNCYLLAEEGGSCLIIDPGGEDGKLNQYINEYKLKPIAVILTHAHFDHIGAVDAVRNKYDIPVYIHEKEASWLLDPALNGSQRFQYGEPIRLKPADGIIAGESAMQLGAFSFQVLETPGHSPGSISIFLKDAGIVVAGDALFSGSIGRTDLPGGNHEQLIKSIHDKLMVLPEETIVLPGHGPATTVGNEMDSNPFLNGF</sequence>
<dbReference type="PANTHER" id="PTHR46233">
    <property type="entry name" value="HYDROXYACYLGLUTATHIONE HYDROLASE GLOC"/>
    <property type="match status" value="1"/>
</dbReference>
<reference evidence="6 7" key="1">
    <citation type="journal article" date="2010" name="Int. J. Syst. Evol. Microbiol.">
        <title>Bacillus horneckiae sp. nov., isolated from a spacecraft-assembly clean room.</title>
        <authorList>
            <person name="Vaishampayan P."/>
            <person name="Probst A."/>
            <person name="Krishnamurthi S."/>
            <person name="Ghosh S."/>
            <person name="Osman S."/>
            <person name="McDowall A."/>
            <person name="Ruckmani A."/>
            <person name="Mayilraj S."/>
            <person name="Venkateswaran K."/>
        </authorList>
    </citation>
    <scope>NUCLEOTIDE SEQUENCE [LARGE SCALE GENOMIC DNA]</scope>
    <source>
        <strain evidence="7">1PO1SC</strain>
    </source>
</reference>
<comment type="cofactor">
    <cofactor evidence="1">
        <name>Zn(2+)</name>
        <dbReference type="ChEBI" id="CHEBI:29105"/>
    </cofactor>
</comment>
<dbReference type="InterPro" id="IPR051453">
    <property type="entry name" value="MBL_Glyoxalase_II"/>
</dbReference>
<protein>
    <recommendedName>
        <fullName evidence="5">Metallo-beta-lactamase domain-containing protein</fullName>
    </recommendedName>
</protein>
<dbReference type="SUPFAM" id="SSF56281">
    <property type="entry name" value="Metallo-hydrolase/oxidoreductase"/>
    <property type="match status" value="1"/>
</dbReference>
<dbReference type="GO" id="GO:0046872">
    <property type="term" value="F:metal ion binding"/>
    <property type="evidence" value="ECO:0007669"/>
    <property type="project" value="UniProtKB-KW"/>
</dbReference>
<evidence type="ECO:0000313" key="7">
    <source>
        <dbReference type="Proteomes" id="UP000233343"/>
    </source>
</evidence>
<dbReference type="GO" id="GO:0016787">
    <property type="term" value="F:hydrolase activity"/>
    <property type="evidence" value="ECO:0007669"/>
    <property type="project" value="UniProtKB-KW"/>
</dbReference>
<comment type="caution">
    <text evidence="6">The sequence shown here is derived from an EMBL/GenBank/DDBJ whole genome shotgun (WGS) entry which is preliminary data.</text>
</comment>
<accession>A0A2N0ZH99</accession>
<evidence type="ECO:0000256" key="3">
    <source>
        <dbReference type="ARBA" id="ARBA00022801"/>
    </source>
</evidence>
<dbReference type="Pfam" id="PF00753">
    <property type="entry name" value="Lactamase_B"/>
    <property type="match status" value="1"/>
</dbReference>
<dbReference type="PANTHER" id="PTHR46233:SF3">
    <property type="entry name" value="HYDROXYACYLGLUTATHIONE HYDROLASE GLOC"/>
    <property type="match status" value="1"/>
</dbReference>
<keyword evidence="2" id="KW-0479">Metal-binding</keyword>
<dbReference type="InterPro" id="IPR001279">
    <property type="entry name" value="Metallo-B-lactamas"/>
</dbReference>
<organism evidence="6 7">
    <name type="scientific">Cytobacillus horneckiae</name>
    <dbReference type="NCBI Taxonomy" id="549687"/>
    <lineage>
        <taxon>Bacteria</taxon>
        <taxon>Bacillati</taxon>
        <taxon>Bacillota</taxon>
        <taxon>Bacilli</taxon>
        <taxon>Bacillales</taxon>
        <taxon>Bacillaceae</taxon>
        <taxon>Cytobacillus</taxon>
    </lineage>
</organism>
<dbReference type="RefSeq" id="WP_101226305.1">
    <property type="nucleotide sequence ID" value="NZ_PISD01000021.1"/>
</dbReference>